<evidence type="ECO:0000313" key="3">
    <source>
        <dbReference type="Proteomes" id="UP000518300"/>
    </source>
</evidence>
<comment type="caution">
    <text evidence="2">The sequence shown here is derived from an EMBL/GenBank/DDBJ whole genome shotgun (WGS) entry which is preliminary data.</text>
</comment>
<dbReference type="InterPro" id="IPR029069">
    <property type="entry name" value="HotDog_dom_sf"/>
</dbReference>
<dbReference type="Pfam" id="PF03061">
    <property type="entry name" value="4HBT"/>
    <property type="match status" value="1"/>
</dbReference>
<evidence type="ECO:0000259" key="1">
    <source>
        <dbReference type="Pfam" id="PF03061"/>
    </source>
</evidence>
<accession>A0A848LU04</accession>
<dbReference type="SUPFAM" id="SSF54637">
    <property type="entry name" value="Thioesterase/thiol ester dehydrase-isomerase"/>
    <property type="match status" value="1"/>
</dbReference>
<dbReference type="EMBL" id="JABBJJ010000294">
    <property type="protein sequence ID" value="NMO21082.1"/>
    <property type="molecule type" value="Genomic_DNA"/>
</dbReference>
<gene>
    <name evidence="2" type="ORF">HG543_40470</name>
</gene>
<protein>
    <submittedName>
        <fullName evidence="2">PaaI family thioesterase</fullName>
    </submittedName>
</protein>
<name>A0A848LU04_9BACT</name>
<dbReference type="AlphaFoldDB" id="A0A848LU04"/>
<dbReference type="GO" id="GO:0016790">
    <property type="term" value="F:thiolester hydrolase activity"/>
    <property type="evidence" value="ECO:0007669"/>
    <property type="project" value="UniProtKB-ARBA"/>
</dbReference>
<dbReference type="InterPro" id="IPR006683">
    <property type="entry name" value="Thioestr_dom"/>
</dbReference>
<sequence>MSTTPDTPSLQERYAPHNSCFGCGPANPQGLRIRSRAEGDLVVADWMPAEHHQAFPGVLNGGIIGALLDCHCNWTAAYHLMKAQGADSPPCTVTADYSITLKRPTPMSGPVHLEAKPVEIKGDRAVIEGTLTAGGKVTATCRGTFVAVKPGHPAYHRW</sequence>
<dbReference type="CDD" id="cd03443">
    <property type="entry name" value="PaaI_thioesterase"/>
    <property type="match status" value="1"/>
</dbReference>
<dbReference type="Gene3D" id="3.10.129.10">
    <property type="entry name" value="Hotdog Thioesterase"/>
    <property type="match status" value="1"/>
</dbReference>
<dbReference type="Proteomes" id="UP000518300">
    <property type="component" value="Unassembled WGS sequence"/>
</dbReference>
<evidence type="ECO:0000313" key="2">
    <source>
        <dbReference type="EMBL" id="NMO21082.1"/>
    </source>
</evidence>
<reference evidence="2 3" key="1">
    <citation type="submission" date="2020-04" db="EMBL/GenBank/DDBJ databases">
        <title>Draft genome of Pyxidicoccus fallax type strain.</title>
        <authorList>
            <person name="Whitworth D.E."/>
        </authorList>
    </citation>
    <scope>NUCLEOTIDE SEQUENCE [LARGE SCALE GENOMIC DNA]</scope>
    <source>
        <strain evidence="2 3">DSM 14698</strain>
    </source>
</reference>
<feature type="domain" description="Thioesterase" evidence="1">
    <location>
        <begin position="57"/>
        <end position="136"/>
    </location>
</feature>
<proteinExistence type="predicted"/>
<organism evidence="2 3">
    <name type="scientific">Pyxidicoccus fallax</name>
    <dbReference type="NCBI Taxonomy" id="394095"/>
    <lineage>
        <taxon>Bacteria</taxon>
        <taxon>Pseudomonadati</taxon>
        <taxon>Myxococcota</taxon>
        <taxon>Myxococcia</taxon>
        <taxon>Myxococcales</taxon>
        <taxon>Cystobacterineae</taxon>
        <taxon>Myxococcaceae</taxon>
        <taxon>Pyxidicoccus</taxon>
    </lineage>
</organism>
<keyword evidence="3" id="KW-1185">Reference proteome</keyword>